<reference evidence="1 2" key="1">
    <citation type="submission" date="2018-06" db="EMBL/GenBank/DDBJ databases">
        <authorList>
            <consortium name="Pathogen Informatics"/>
            <person name="Doyle S."/>
        </authorList>
    </citation>
    <scope>NUCLEOTIDE SEQUENCE [LARGE SCALE GENOMIC DNA]</scope>
    <source>
        <strain evidence="1 2">NCTC11978</strain>
    </source>
</reference>
<dbReference type="AlphaFoldDB" id="A0A378IVV6"/>
<evidence type="ECO:0000313" key="2">
    <source>
        <dbReference type="Proteomes" id="UP000254033"/>
    </source>
</evidence>
<evidence type="ECO:0000313" key="1">
    <source>
        <dbReference type="EMBL" id="STX38675.1"/>
    </source>
</evidence>
<sequence length="84" mass="9724">MAVFSKPAITPHEQLQLLKQRGLIIIDETRSLLFLEAVSFFRLTPYMRPFQTGTDDHQFKTGTKLSQLKGFLWMLCGMMQFKAV</sequence>
<name>A0A378IVV6_9GAMM</name>
<proteinExistence type="predicted"/>
<dbReference type="EMBL" id="UGNY01000001">
    <property type="protein sequence ID" value="STX38675.1"/>
    <property type="molecule type" value="Genomic_DNA"/>
</dbReference>
<protein>
    <submittedName>
        <fullName evidence="1">Phage AbiD protein</fullName>
    </submittedName>
</protein>
<dbReference type="Proteomes" id="UP000254033">
    <property type="component" value="Unassembled WGS sequence"/>
</dbReference>
<organism evidence="1 2">
    <name type="scientific">Legionella feeleii</name>
    <dbReference type="NCBI Taxonomy" id="453"/>
    <lineage>
        <taxon>Bacteria</taxon>
        <taxon>Pseudomonadati</taxon>
        <taxon>Pseudomonadota</taxon>
        <taxon>Gammaproteobacteria</taxon>
        <taxon>Legionellales</taxon>
        <taxon>Legionellaceae</taxon>
        <taxon>Legionella</taxon>
    </lineage>
</organism>
<dbReference type="RefSeq" id="WP_115175371.1">
    <property type="nucleotide sequence ID" value="NZ_UGNY01000001.1"/>
</dbReference>
<gene>
    <name evidence="1" type="ORF">NCTC11978_01863</name>
</gene>
<accession>A0A378IVV6</accession>